<sequence length="173" mass="19822">MDYQLVPFYFDSPLLIAAVKVYTHVWTYRLFGESVEFFQSNALRPDFYGYVIQAAGQTVGMGFGTKSEPGQWWHNKVAEKVGSQHPALQNAWVLVELAILPKYRDRGLGLRVQNALLDAQPYPNALLSTQTDNEGARRFYERHGWTYLHPGFAFFDGHPAFCIMHKHLPEKVT</sequence>
<keyword evidence="2" id="KW-0808">Transferase</keyword>
<dbReference type="RefSeq" id="WP_195171482.1">
    <property type="nucleotide sequence ID" value="NZ_CP062983.1"/>
</dbReference>
<reference evidence="2 3" key="1">
    <citation type="submission" date="2020-02" db="EMBL/GenBank/DDBJ databases">
        <authorList>
            <person name="Zheng R.K."/>
            <person name="Sun C.M."/>
        </authorList>
    </citation>
    <scope>NUCLEOTIDE SEQUENCE [LARGE SCALE GENOMIC DNA]</scope>
    <source>
        <strain evidence="3">rifampicinis</strain>
    </source>
</reference>
<dbReference type="InterPro" id="IPR016181">
    <property type="entry name" value="Acyl_CoA_acyltransferase"/>
</dbReference>
<dbReference type="Gene3D" id="3.40.630.30">
    <property type="match status" value="1"/>
</dbReference>
<proteinExistence type="predicted"/>
<dbReference type="PROSITE" id="PS51186">
    <property type="entry name" value="GNAT"/>
    <property type="match status" value="1"/>
</dbReference>
<protein>
    <submittedName>
        <fullName evidence="2">GNAT family N-acetyltransferase</fullName>
    </submittedName>
</protein>
<accession>A0A7S8IE91</accession>
<dbReference type="EMBL" id="CP062983">
    <property type="protein sequence ID" value="QPC83415.1"/>
    <property type="molecule type" value="Genomic_DNA"/>
</dbReference>
<evidence type="ECO:0000313" key="3">
    <source>
        <dbReference type="Proteomes" id="UP000594468"/>
    </source>
</evidence>
<name>A0A7S8IE91_9CHLR</name>
<gene>
    <name evidence="2" type="ORF">G4Y79_03260</name>
</gene>
<feature type="domain" description="N-acetyltransferase" evidence="1">
    <location>
        <begin position="1"/>
        <end position="169"/>
    </location>
</feature>
<dbReference type="KEGG" id="pmet:G4Y79_03260"/>
<dbReference type="GO" id="GO:0016747">
    <property type="term" value="F:acyltransferase activity, transferring groups other than amino-acyl groups"/>
    <property type="evidence" value="ECO:0007669"/>
    <property type="project" value="InterPro"/>
</dbReference>
<dbReference type="Proteomes" id="UP000594468">
    <property type="component" value="Chromosome"/>
</dbReference>
<dbReference type="AlphaFoldDB" id="A0A7S8IE91"/>
<dbReference type="Pfam" id="PF00583">
    <property type="entry name" value="Acetyltransf_1"/>
    <property type="match status" value="1"/>
</dbReference>
<dbReference type="InterPro" id="IPR000182">
    <property type="entry name" value="GNAT_dom"/>
</dbReference>
<dbReference type="SUPFAM" id="SSF55729">
    <property type="entry name" value="Acyl-CoA N-acyltransferases (Nat)"/>
    <property type="match status" value="1"/>
</dbReference>
<keyword evidence="3" id="KW-1185">Reference proteome</keyword>
<organism evidence="2 3">
    <name type="scientific">Phototrophicus methaneseepsis</name>
    <dbReference type="NCBI Taxonomy" id="2710758"/>
    <lineage>
        <taxon>Bacteria</taxon>
        <taxon>Bacillati</taxon>
        <taxon>Chloroflexota</taxon>
        <taxon>Candidatus Thermofontia</taxon>
        <taxon>Phototrophicales</taxon>
        <taxon>Phototrophicaceae</taxon>
        <taxon>Phototrophicus</taxon>
    </lineage>
</organism>
<evidence type="ECO:0000313" key="2">
    <source>
        <dbReference type="EMBL" id="QPC83415.1"/>
    </source>
</evidence>
<evidence type="ECO:0000259" key="1">
    <source>
        <dbReference type="PROSITE" id="PS51186"/>
    </source>
</evidence>